<dbReference type="Gene3D" id="1.10.260.40">
    <property type="entry name" value="lambda repressor-like DNA-binding domains"/>
    <property type="match status" value="1"/>
</dbReference>
<reference evidence="3" key="1">
    <citation type="submission" date="2016-11" db="EMBL/GenBank/DDBJ databases">
        <authorList>
            <person name="Varghese N."/>
            <person name="Submissions S."/>
        </authorList>
    </citation>
    <scope>NUCLEOTIDE SEQUENCE [LARGE SCALE GENOMIC DNA]</scope>
    <source>
        <strain evidence="3">DSM 27619</strain>
    </source>
</reference>
<proteinExistence type="predicted"/>
<accession>A0A1M5I866</accession>
<feature type="domain" description="HTH cro/C1-type" evidence="1">
    <location>
        <begin position="26"/>
        <end position="71"/>
    </location>
</feature>
<dbReference type="PROSITE" id="PS50943">
    <property type="entry name" value="HTH_CROC1"/>
    <property type="match status" value="1"/>
</dbReference>
<dbReference type="GO" id="GO:0003677">
    <property type="term" value="F:DNA binding"/>
    <property type="evidence" value="ECO:0007669"/>
    <property type="project" value="InterPro"/>
</dbReference>
<evidence type="ECO:0000259" key="1">
    <source>
        <dbReference type="PROSITE" id="PS50943"/>
    </source>
</evidence>
<dbReference type="InterPro" id="IPR001387">
    <property type="entry name" value="Cro/C1-type_HTH"/>
</dbReference>
<evidence type="ECO:0000313" key="2">
    <source>
        <dbReference type="EMBL" id="SHG23963.1"/>
    </source>
</evidence>
<dbReference type="SUPFAM" id="SSF47413">
    <property type="entry name" value="lambda repressor-like DNA-binding domains"/>
    <property type="match status" value="1"/>
</dbReference>
<dbReference type="EMBL" id="FQUT01000012">
    <property type="protein sequence ID" value="SHG23963.1"/>
    <property type="molecule type" value="Genomic_DNA"/>
</dbReference>
<gene>
    <name evidence="2" type="ORF">SAMN05443633_11218</name>
</gene>
<sequence>MRKLSDLDLANLISKRIFEIGDLTELSLDSMAIFTGVSYSTLRSISKASLSISLDSFARICSPFNISLSDFFDPQKVLSIDCKKLEELNLFKMASSPLRNQKRDLVSPISLTKGTNAIYKQERDFLAQMIYTTEYFSTARTLDQITADFGAMNQILISPERLRIMLKKYVGQEILEKKVIPKAERKPTDPSRPYFYFKK</sequence>
<keyword evidence="3" id="KW-1185">Reference proteome</keyword>
<organism evidence="2 3">
    <name type="scientific">Chryseobacterium arachidis</name>
    <dbReference type="NCBI Taxonomy" id="1416778"/>
    <lineage>
        <taxon>Bacteria</taxon>
        <taxon>Pseudomonadati</taxon>
        <taxon>Bacteroidota</taxon>
        <taxon>Flavobacteriia</taxon>
        <taxon>Flavobacteriales</taxon>
        <taxon>Weeksellaceae</taxon>
        <taxon>Chryseobacterium group</taxon>
        <taxon>Chryseobacterium</taxon>
    </lineage>
</organism>
<dbReference type="Proteomes" id="UP000184518">
    <property type="component" value="Unassembled WGS sequence"/>
</dbReference>
<name>A0A1M5I866_9FLAO</name>
<evidence type="ECO:0000313" key="3">
    <source>
        <dbReference type="Proteomes" id="UP000184518"/>
    </source>
</evidence>
<dbReference type="InterPro" id="IPR010982">
    <property type="entry name" value="Lambda_DNA-bd_dom_sf"/>
</dbReference>
<protein>
    <recommendedName>
        <fullName evidence="1">HTH cro/C1-type domain-containing protein</fullName>
    </recommendedName>
</protein>
<dbReference type="STRING" id="1416778.SAMN05443633_11218"/>
<dbReference type="AlphaFoldDB" id="A0A1M5I866"/>